<dbReference type="Pfam" id="PF03951">
    <property type="entry name" value="Gln-synt_N"/>
    <property type="match status" value="1"/>
</dbReference>
<dbReference type="GO" id="GO:0005737">
    <property type="term" value="C:cytoplasm"/>
    <property type="evidence" value="ECO:0007669"/>
    <property type="project" value="UniProtKB-SubCell"/>
</dbReference>
<reference evidence="8 9" key="1">
    <citation type="submission" date="2018-10" db="EMBL/GenBank/DDBJ databases">
        <title>Co-occurring genomic capacity for anaerobic methane metabolism and dissimilatory sulfite reduction discovered in the Korarchaeota.</title>
        <authorList>
            <person name="Mckay L.J."/>
            <person name="Dlakic M."/>
            <person name="Fields M.W."/>
            <person name="Delmont T.O."/>
            <person name="Eren A.M."/>
            <person name="Jay Z.J."/>
            <person name="Klingelsmith K.B."/>
            <person name="Rusch D.B."/>
            <person name="Inskeep W.P."/>
        </authorList>
    </citation>
    <scope>NUCLEOTIDE SEQUENCE [LARGE SCALE GENOMIC DNA]</scope>
    <source>
        <strain evidence="8 9">MDKW</strain>
    </source>
</reference>
<sequence>MQELKVERCIVSFSDIQGRLRSFVVSGDLIEDLVTSGIDVDGSSVGMTDIERSDIVLKGDESTFRLINLDGRKMGFIMAEIADQPDLDPRYTLRRNLNEIAKVDLKFMVGAEVEFFLLRGDKPADESIYFDSVDEMMSARLMLSEELERMGLKIELMHHEVAPGQNEINFRFDEAVRTADNILIYKMAVKKAARTMGLRATFMPKPFEGVNGSGMHIHMSLFSGSRNLFYHDSDISDYAKWFIGGLLAHAKGLSFFASPTVNSYKRIVPGFEAPVYISWGYKNRSALVRIPSYNGQGSCRIEYRAPDPTSNPYLLFSTVLAAGLDGIRRRIDPGEPRGDNLYHSRDTDTLPGSLEEAMKYAMEDDVLIEAVGRRLFSRYVELKKAEIMESRRHVSEWERRFYIDF</sequence>
<feature type="domain" description="GS catalytic" evidence="7">
    <location>
        <begin position="89"/>
        <end position="405"/>
    </location>
</feature>
<dbReference type="InterPro" id="IPR036651">
    <property type="entry name" value="Gln_synt_N_sf"/>
</dbReference>
<dbReference type="AlphaFoldDB" id="A0A3R9R235"/>
<dbReference type="Gene3D" id="3.10.20.70">
    <property type="entry name" value="Glutamine synthetase, N-terminal domain"/>
    <property type="match status" value="1"/>
</dbReference>
<dbReference type="OrthoDB" id="36124at2157"/>
<comment type="similarity">
    <text evidence="2 5 6">Belongs to the glutamine synthetase family.</text>
</comment>
<evidence type="ECO:0000256" key="2">
    <source>
        <dbReference type="ARBA" id="ARBA00009897"/>
    </source>
</evidence>
<gene>
    <name evidence="8" type="ORF">D6D85_11370</name>
</gene>
<dbReference type="Pfam" id="PF00120">
    <property type="entry name" value="Gln-synt_C"/>
    <property type="match status" value="1"/>
</dbReference>
<evidence type="ECO:0000259" key="7">
    <source>
        <dbReference type="PROSITE" id="PS51987"/>
    </source>
</evidence>
<dbReference type="EMBL" id="RCOS01000129">
    <property type="protein sequence ID" value="RSN73087.1"/>
    <property type="molecule type" value="Genomic_DNA"/>
</dbReference>
<dbReference type="SMART" id="SM01230">
    <property type="entry name" value="Gln-synt_C"/>
    <property type="match status" value="1"/>
</dbReference>
<dbReference type="GO" id="GO:0016020">
    <property type="term" value="C:membrane"/>
    <property type="evidence" value="ECO:0007669"/>
    <property type="project" value="TreeGrafter"/>
</dbReference>
<keyword evidence="3" id="KW-0963">Cytoplasm</keyword>
<dbReference type="Gene3D" id="3.30.590.10">
    <property type="entry name" value="Glutamine synthetase/guanido kinase, catalytic domain"/>
    <property type="match status" value="1"/>
</dbReference>
<evidence type="ECO:0000313" key="9">
    <source>
        <dbReference type="Proteomes" id="UP000277582"/>
    </source>
</evidence>
<dbReference type="PANTHER" id="PTHR43407">
    <property type="entry name" value="GLUTAMINE SYNTHETASE"/>
    <property type="match status" value="1"/>
</dbReference>
<accession>A0A3R9R235</accession>
<dbReference type="GO" id="GO:0006542">
    <property type="term" value="P:glutamine biosynthetic process"/>
    <property type="evidence" value="ECO:0007669"/>
    <property type="project" value="InterPro"/>
</dbReference>
<proteinExistence type="inferred from homology"/>
<dbReference type="RefSeq" id="WP_125672076.1">
    <property type="nucleotide sequence ID" value="NZ_RCOS01000129.1"/>
</dbReference>
<dbReference type="SUPFAM" id="SSF54368">
    <property type="entry name" value="Glutamine synthetase, N-terminal domain"/>
    <property type="match status" value="1"/>
</dbReference>
<dbReference type="SUPFAM" id="SSF55931">
    <property type="entry name" value="Glutamine synthetase/guanido kinase"/>
    <property type="match status" value="1"/>
</dbReference>
<dbReference type="InterPro" id="IPR008147">
    <property type="entry name" value="Gln_synt_N"/>
</dbReference>
<evidence type="ECO:0000256" key="5">
    <source>
        <dbReference type="PROSITE-ProRule" id="PRU01331"/>
    </source>
</evidence>
<evidence type="ECO:0000256" key="1">
    <source>
        <dbReference type="ARBA" id="ARBA00004496"/>
    </source>
</evidence>
<name>A0A3R9R235_9CREN</name>
<evidence type="ECO:0000256" key="4">
    <source>
        <dbReference type="ARBA" id="ARBA00030668"/>
    </source>
</evidence>
<keyword evidence="9" id="KW-1185">Reference proteome</keyword>
<dbReference type="PROSITE" id="PS00181">
    <property type="entry name" value="GLNA_ATP"/>
    <property type="match status" value="1"/>
</dbReference>
<evidence type="ECO:0000313" key="8">
    <source>
        <dbReference type="EMBL" id="RSN73087.1"/>
    </source>
</evidence>
<dbReference type="PANTHER" id="PTHR43407:SF1">
    <property type="entry name" value="LENGSIN"/>
    <property type="match status" value="1"/>
</dbReference>
<dbReference type="InterPro" id="IPR027303">
    <property type="entry name" value="Gln_synth_gly_rich_site"/>
</dbReference>
<dbReference type="Proteomes" id="UP000277582">
    <property type="component" value="Unassembled WGS sequence"/>
</dbReference>
<organism evidence="8 9">
    <name type="scientific">Candidatus Methanodesulfokora washburnensis</name>
    <dbReference type="NCBI Taxonomy" id="2478471"/>
    <lineage>
        <taxon>Archaea</taxon>
        <taxon>Thermoproteota</taxon>
        <taxon>Candidatus Korarchaeia</taxon>
        <taxon>Candidatus Korarchaeia incertae sedis</taxon>
        <taxon>Candidatus Methanodesulfokora</taxon>
    </lineage>
</organism>
<dbReference type="GO" id="GO:0004356">
    <property type="term" value="F:glutamine synthetase activity"/>
    <property type="evidence" value="ECO:0007669"/>
    <property type="project" value="InterPro"/>
</dbReference>
<comment type="caution">
    <text evidence="8">The sequence shown here is derived from an EMBL/GenBank/DDBJ whole genome shotgun (WGS) entry which is preliminary data.</text>
</comment>
<dbReference type="PROSITE" id="PS51987">
    <property type="entry name" value="GS_CATALYTIC"/>
    <property type="match status" value="1"/>
</dbReference>
<comment type="subcellular location">
    <subcellularLocation>
        <location evidence="1">Cytoplasm</location>
    </subcellularLocation>
</comment>
<evidence type="ECO:0000256" key="6">
    <source>
        <dbReference type="RuleBase" id="RU000384"/>
    </source>
</evidence>
<evidence type="ECO:0000256" key="3">
    <source>
        <dbReference type="ARBA" id="ARBA00022490"/>
    </source>
</evidence>
<protein>
    <recommendedName>
        <fullName evidence="4">Glutamate--ammonia ligase</fullName>
    </recommendedName>
</protein>
<dbReference type="InterPro" id="IPR014746">
    <property type="entry name" value="Gln_synth/guanido_kin_cat_dom"/>
</dbReference>
<dbReference type="InterPro" id="IPR008146">
    <property type="entry name" value="Gln_synth_cat_dom"/>
</dbReference>